<feature type="compositionally biased region" description="Polar residues" evidence="1">
    <location>
        <begin position="20"/>
        <end position="31"/>
    </location>
</feature>
<feature type="region of interest" description="Disordered" evidence="1">
    <location>
        <begin position="1"/>
        <end position="31"/>
    </location>
</feature>
<organism evidence="2">
    <name type="scientific">Amphimedon queenslandica</name>
    <name type="common">Sponge</name>
    <dbReference type="NCBI Taxonomy" id="400682"/>
    <lineage>
        <taxon>Eukaryota</taxon>
        <taxon>Metazoa</taxon>
        <taxon>Porifera</taxon>
        <taxon>Demospongiae</taxon>
        <taxon>Heteroscleromorpha</taxon>
        <taxon>Haplosclerida</taxon>
        <taxon>Niphatidae</taxon>
        <taxon>Amphimedon</taxon>
    </lineage>
</organism>
<dbReference type="AlphaFoldDB" id="A0A1X7VLF2"/>
<name>A0A1X7VLF2_AMPQE</name>
<accession>A0A1X7VLF2</accession>
<protein>
    <submittedName>
        <fullName evidence="2">Uncharacterized protein</fullName>
    </submittedName>
</protein>
<proteinExistence type="predicted"/>
<evidence type="ECO:0000313" key="2">
    <source>
        <dbReference type="EnsemblMetazoa" id="Aqu2.1.40253_001"/>
    </source>
</evidence>
<dbReference type="InParanoid" id="A0A1X7VLF2"/>
<sequence length="31" mass="3433">QQEGQPDCDPSSSLTSRSSEPQQPQSLLDTW</sequence>
<evidence type="ECO:0000256" key="1">
    <source>
        <dbReference type="SAM" id="MobiDB-lite"/>
    </source>
</evidence>
<dbReference type="EnsemblMetazoa" id="Aqu2.1.40253_001">
    <property type="protein sequence ID" value="Aqu2.1.40253_001"/>
    <property type="gene ID" value="Aqu2.1.40253"/>
</dbReference>
<reference evidence="2" key="1">
    <citation type="submission" date="2017-05" db="UniProtKB">
        <authorList>
            <consortium name="EnsemblMetazoa"/>
        </authorList>
    </citation>
    <scope>IDENTIFICATION</scope>
</reference>